<accession>A0A922G393</accession>
<proteinExistence type="predicted"/>
<protein>
    <recommendedName>
        <fullName evidence="3">Reverse transcriptase zinc-binding domain-containing protein</fullName>
    </recommendedName>
</protein>
<evidence type="ECO:0000313" key="1">
    <source>
        <dbReference type="EMBL" id="KAG6730571.1"/>
    </source>
</evidence>
<sequence length="317" mass="36214">MWDILLTRECIKYFIPTLSSINCPLCDGTDETLLHLFIECPISRILWSQSNWLLNLSSLGLNSMKDWIQFILYPMRKLGLTSQEDHHFKIFAGLILGFIWRLRNDLVHNQKEFLLQKISLRLNLSYEENLQAWKENTNTKSGKKWQNPCTNHICISFDAVVRNSFSLALVVSRNSIGNVIEIWTEENPTITLVIAEALAAKLAFKMAEFINTSHISLVGDSQLVISSISKLEVIWKISTILDDIANSLNSATANPHVFYLHATLFCQAFTHCKNFITVTSHKSLGHVFIPVWLIILSDQPTDHGLSKLLPYQLTNRM</sequence>
<comment type="caution">
    <text evidence="1">The sequence shown here is derived from an EMBL/GenBank/DDBJ whole genome shotgun (WGS) entry which is preliminary data.</text>
</comment>
<dbReference type="Proteomes" id="UP000811246">
    <property type="component" value="Chromosome 1"/>
</dbReference>
<evidence type="ECO:0000313" key="2">
    <source>
        <dbReference type="Proteomes" id="UP000811246"/>
    </source>
</evidence>
<reference evidence="1" key="1">
    <citation type="submission" date="2021-01" db="EMBL/GenBank/DDBJ databases">
        <authorList>
            <person name="Lovell J.T."/>
            <person name="Bentley N."/>
            <person name="Bhattarai G."/>
            <person name="Jenkins J.W."/>
            <person name="Sreedasyam A."/>
            <person name="Alarcon Y."/>
            <person name="Bock C."/>
            <person name="Boston L."/>
            <person name="Carlson J."/>
            <person name="Cervantes K."/>
            <person name="Clermont K."/>
            <person name="Krom N."/>
            <person name="Kubenka K."/>
            <person name="Mamidi S."/>
            <person name="Mattison C."/>
            <person name="Monteros M."/>
            <person name="Pisani C."/>
            <person name="Plott C."/>
            <person name="Rajasekar S."/>
            <person name="Rhein H.S."/>
            <person name="Rohla C."/>
            <person name="Song M."/>
            <person name="Hilaire R.S."/>
            <person name="Shu S."/>
            <person name="Wells L."/>
            <person name="Wang X."/>
            <person name="Webber J."/>
            <person name="Heerema R.J."/>
            <person name="Klein P."/>
            <person name="Conner P."/>
            <person name="Grauke L."/>
            <person name="Grimwood J."/>
            <person name="Schmutz J."/>
            <person name="Randall J.J."/>
        </authorList>
    </citation>
    <scope>NUCLEOTIDE SEQUENCE</scope>
    <source>
        <tissue evidence="1">Leaf</tissue>
    </source>
</reference>
<organism evidence="1 2">
    <name type="scientific">Carya illinoinensis</name>
    <name type="common">Pecan</name>
    <dbReference type="NCBI Taxonomy" id="32201"/>
    <lineage>
        <taxon>Eukaryota</taxon>
        <taxon>Viridiplantae</taxon>
        <taxon>Streptophyta</taxon>
        <taxon>Embryophyta</taxon>
        <taxon>Tracheophyta</taxon>
        <taxon>Spermatophyta</taxon>
        <taxon>Magnoliopsida</taxon>
        <taxon>eudicotyledons</taxon>
        <taxon>Gunneridae</taxon>
        <taxon>Pentapetalae</taxon>
        <taxon>rosids</taxon>
        <taxon>fabids</taxon>
        <taxon>Fagales</taxon>
        <taxon>Juglandaceae</taxon>
        <taxon>Carya</taxon>
    </lineage>
</organism>
<dbReference type="EMBL" id="CM031825">
    <property type="protein sequence ID" value="KAG6730571.1"/>
    <property type="molecule type" value="Genomic_DNA"/>
</dbReference>
<name>A0A922G393_CARIL</name>
<evidence type="ECO:0008006" key="3">
    <source>
        <dbReference type="Google" id="ProtNLM"/>
    </source>
</evidence>
<dbReference type="AlphaFoldDB" id="A0A922G393"/>
<gene>
    <name evidence="1" type="ORF">I3842_01G087100</name>
</gene>